<dbReference type="Pfam" id="PF02687">
    <property type="entry name" value="FtsX"/>
    <property type="match status" value="1"/>
</dbReference>
<dbReference type="Pfam" id="PF18075">
    <property type="entry name" value="FtsX_ECD"/>
    <property type="match status" value="1"/>
</dbReference>
<keyword evidence="7 11" id="KW-1133">Transmembrane helix</keyword>
<dbReference type="NCBIfam" id="NF038347">
    <property type="entry name" value="FtsX_Gpos"/>
    <property type="match status" value="1"/>
</dbReference>
<protein>
    <recommendedName>
        <fullName evidence="3 10">Cell division protein FtsX</fullName>
    </recommendedName>
</protein>
<evidence type="ECO:0000259" key="13">
    <source>
        <dbReference type="Pfam" id="PF18075"/>
    </source>
</evidence>
<evidence type="ECO:0000313" key="15">
    <source>
        <dbReference type="Proteomes" id="UP000214588"/>
    </source>
</evidence>
<comment type="subcellular location">
    <subcellularLocation>
        <location evidence="1">Cell membrane</location>
        <topology evidence="1">Multi-pass membrane protein</topology>
    </subcellularLocation>
</comment>
<feature type="transmembrane region" description="Helical" evidence="11">
    <location>
        <begin position="219"/>
        <end position="244"/>
    </location>
</feature>
<dbReference type="Gene3D" id="3.30.70.3040">
    <property type="match status" value="1"/>
</dbReference>
<proteinExistence type="inferred from homology"/>
<dbReference type="EMBL" id="NIQC01000013">
    <property type="protein sequence ID" value="OWZ83718.1"/>
    <property type="molecule type" value="Genomic_DNA"/>
</dbReference>
<keyword evidence="5 10" id="KW-0132">Cell division</keyword>
<comment type="similarity">
    <text evidence="2 10">Belongs to the ABC-4 integral membrane protein family. FtsX subfamily.</text>
</comment>
<evidence type="ECO:0000256" key="3">
    <source>
        <dbReference type="ARBA" id="ARBA00021907"/>
    </source>
</evidence>
<dbReference type="PANTHER" id="PTHR47755">
    <property type="entry name" value="CELL DIVISION PROTEIN FTSX"/>
    <property type="match status" value="1"/>
</dbReference>
<comment type="caution">
    <text evidence="14">The sequence shown here is derived from an EMBL/GenBank/DDBJ whole genome shotgun (WGS) entry which is preliminary data.</text>
</comment>
<dbReference type="PANTHER" id="PTHR47755:SF1">
    <property type="entry name" value="CELL DIVISION PROTEIN FTSX"/>
    <property type="match status" value="1"/>
</dbReference>
<dbReference type="InterPro" id="IPR003838">
    <property type="entry name" value="ABC3_permease_C"/>
</dbReference>
<dbReference type="Proteomes" id="UP000214588">
    <property type="component" value="Unassembled WGS sequence"/>
</dbReference>
<evidence type="ECO:0000256" key="9">
    <source>
        <dbReference type="ARBA" id="ARBA00023306"/>
    </source>
</evidence>
<dbReference type="PIRSF" id="PIRSF003097">
    <property type="entry name" value="FtsX"/>
    <property type="match status" value="1"/>
</dbReference>
<feature type="domain" description="ABC3 transporter permease C-terminal" evidence="12">
    <location>
        <begin position="176"/>
        <end position="298"/>
    </location>
</feature>
<keyword evidence="9 10" id="KW-0131">Cell cycle</keyword>
<sequence length="301" mass="34414">MKFRSWIYFIGEAFKSVFRNGWMSFASVGVVTVTLLILGVFMIINYNVEHITEEMRSQVEIAVWLEGDLEDNEVDDIRRELIKTDGVEKVKFVSKDEGLDRMKEQMGEQVVQGYYEDPEKNPLPNMFEVSTLEPEAVPQVAEKIQQYSEVEMVDYGEEVVETLFQVTDVVQYIAFILMIALALTATFLIANTIKLTVYARSEEIKIMRLVGATNWFIRWPFLLEGLLLGFLGSAIPVLLLRYGYVNLMQWLYDNTAFFTTGFLDLQQPEAIFENMDITLIALGTTLGAIGSISSLRKFLKV</sequence>
<evidence type="ECO:0000256" key="11">
    <source>
        <dbReference type="SAM" id="Phobius"/>
    </source>
</evidence>
<evidence type="ECO:0000256" key="10">
    <source>
        <dbReference type="PIRNR" id="PIRNR003097"/>
    </source>
</evidence>
<dbReference type="RefSeq" id="WP_089023611.1">
    <property type="nucleotide sequence ID" value="NZ_NIQC01000013.1"/>
</dbReference>
<gene>
    <name evidence="14" type="ORF">CDO51_07125</name>
</gene>
<feature type="domain" description="FtsX extracellular" evidence="13">
    <location>
        <begin position="59"/>
        <end position="153"/>
    </location>
</feature>
<dbReference type="OrthoDB" id="9812531at2"/>
<evidence type="ECO:0000256" key="4">
    <source>
        <dbReference type="ARBA" id="ARBA00022475"/>
    </source>
</evidence>
<comment type="function">
    <text evidence="10">Part of the ABC transporter FtsEX involved in asymmetric cellular division facilitating the initiation of sporulation.</text>
</comment>
<dbReference type="InterPro" id="IPR040690">
    <property type="entry name" value="FtsX_ECD"/>
</dbReference>
<dbReference type="InterPro" id="IPR004513">
    <property type="entry name" value="FtsX"/>
</dbReference>
<evidence type="ECO:0000259" key="12">
    <source>
        <dbReference type="Pfam" id="PF02687"/>
    </source>
</evidence>
<evidence type="ECO:0000256" key="7">
    <source>
        <dbReference type="ARBA" id="ARBA00022989"/>
    </source>
</evidence>
<dbReference type="AlphaFoldDB" id="A0A226BXF8"/>
<evidence type="ECO:0000256" key="2">
    <source>
        <dbReference type="ARBA" id="ARBA00007379"/>
    </source>
</evidence>
<dbReference type="GO" id="GO:0051301">
    <property type="term" value="P:cell division"/>
    <property type="evidence" value="ECO:0007669"/>
    <property type="project" value="UniProtKB-KW"/>
</dbReference>
<keyword evidence="6 11" id="KW-0812">Transmembrane</keyword>
<evidence type="ECO:0000256" key="1">
    <source>
        <dbReference type="ARBA" id="ARBA00004651"/>
    </source>
</evidence>
<feature type="transmembrane region" description="Helical" evidence="11">
    <location>
        <begin position="172"/>
        <end position="198"/>
    </location>
</feature>
<name>A0A226BXF8_9FIRM</name>
<reference evidence="14 15" key="1">
    <citation type="submission" date="2017-06" db="EMBL/GenBank/DDBJ databases">
        <title>Draft Genome Sequence of Natranaerobius trueperi halophilic, alkalithermophilic bacteria from soda lakes.</title>
        <authorList>
            <person name="Zhao B."/>
        </authorList>
    </citation>
    <scope>NUCLEOTIDE SEQUENCE [LARGE SCALE GENOMIC DNA]</scope>
    <source>
        <strain evidence="14 15">DSM 18760</strain>
    </source>
</reference>
<feature type="transmembrane region" description="Helical" evidence="11">
    <location>
        <begin position="277"/>
        <end position="295"/>
    </location>
</feature>
<evidence type="ECO:0000256" key="8">
    <source>
        <dbReference type="ARBA" id="ARBA00023136"/>
    </source>
</evidence>
<dbReference type="GO" id="GO:0005886">
    <property type="term" value="C:plasma membrane"/>
    <property type="evidence" value="ECO:0007669"/>
    <property type="project" value="UniProtKB-SubCell"/>
</dbReference>
<accession>A0A226BXF8</accession>
<keyword evidence="8 10" id="KW-0472">Membrane</keyword>
<evidence type="ECO:0000256" key="5">
    <source>
        <dbReference type="ARBA" id="ARBA00022618"/>
    </source>
</evidence>
<organism evidence="14 15">
    <name type="scientific">Natranaerobius trueperi</name>
    <dbReference type="NCBI Taxonomy" id="759412"/>
    <lineage>
        <taxon>Bacteria</taxon>
        <taxon>Bacillati</taxon>
        <taxon>Bacillota</taxon>
        <taxon>Clostridia</taxon>
        <taxon>Natranaerobiales</taxon>
        <taxon>Natranaerobiaceae</taxon>
        <taxon>Natranaerobius</taxon>
    </lineage>
</organism>
<keyword evidence="4 10" id="KW-1003">Cell membrane</keyword>
<evidence type="ECO:0000313" key="14">
    <source>
        <dbReference type="EMBL" id="OWZ83718.1"/>
    </source>
</evidence>
<dbReference type="InterPro" id="IPR058204">
    <property type="entry name" value="FtsX_firmicutes-type"/>
</dbReference>
<feature type="transmembrane region" description="Helical" evidence="11">
    <location>
        <begin position="21"/>
        <end position="44"/>
    </location>
</feature>
<keyword evidence="15" id="KW-1185">Reference proteome</keyword>
<evidence type="ECO:0000256" key="6">
    <source>
        <dbReference type="ARBA" id="ARBA00022692"/>
    </source>
</evidence>